<dbReference type="Proteomes" id="UP000192374">
    <property type="component" value="Unassembled WGS sequence"/>
</dbReference>
<evidence type="ECO:0000313" key="6">
    <source>
        <dbReference type="Proteomes" id="UP000192374"/>
    </source>
</evidence>
<dbReference type="EMBL" id="MVIC01000041">
    <property type="protein sequence ID" value="ORB11925.1"/>
    <property type="molecule type" value="Genomic_DNA"/>
</dbReference>
<accession>A0A7I7PD79</accession>
<reference evidence="5 6" key="1">
    <citation type="submission" date="2017-02" db="EMBL/GenBank/DDBJ databases">
        <title>The new phylogeny of genus Mycobacterium.</title>
        <authorList>
            <person name="Tortoli E."/>
            <person name="Trovato A."/>
            <person name="Cirillo D.M."/>
        </authorList>
    </citation>
    <scope>NUCLEOTIDE SEQUENCE [LARGE SCALE GENOMIC DNA]</scope>
    <source>
        <strain evidence="5 6">DSM 45145</strain>
    </source>
</reference>
<evidence type="ECO:0000313" key="4">
    <source>
        <dbReference type="EMBL" id="BBY06571.1"/>
    </source>
</evidence>
<dbReference type="RefSeq" id="WP_083089071.1">
    <property type="nucleotide sequence ID" value="NZ_AP022583.1"/>
</dbReference>
<evidence type="ECO:0000313" key="5">
    <source>
        <dbReference type="EMBL" id="ORB11925.1"/>
    </source>
</evidence>
<dbReference type="GO" id="GO:0016020">
    <property type="term" value="C:membrane"/>
    <property type="evidence" value="ECO:0007669"/>
    <property type="project" value="UniProtKB-SubCell"/>
</dbReference>
<dbReference type="PANTHER" id="PTHR37042:SF4">
    <property type="entry name" value="OUTER MEMBRANE PROTEIN RV1973"/>
    <property type="match status" value="1"/>
</dbReference>
<keyword evidence="2 3" id="KW-0472">Membrane</keyword>
<evidence type="ECO:0000256" key="3">
    <source>
        <dbReference type="SAM" id="Phobius"/>
    </source>
</evidence>
<dbReference type="Proteomes" id="UP000466894">
    <property type="component" value="Chromosome"/>
</dbReference>
<sequence length="210" mass="23526">MSPRRKIQSDEQPLLVARTGTRPRQLALRLRERLRPQALALRLRAAARSRRWAWPLATMVSAVVMVGAISACALMLFSHESHRRTATKEAAVLTYVNSFMTQFTSVDPFHANDYVDRVLAEATGDFAKQYQDKENEILIQVAKQEPTRGTVLDAGVERWTDDGGADVLVAVDVTSKSPDGKQTFENATRWMATAKQEGNQWKISNLTQVI</sequence>
<keyword evidence="6" id="KW-1185">Reference proteome</keyword>
<reference evidence="4" key="3">
    <citation type="submission" date="2020-02" db="EMBL/GenBank/DDBJ databases">
        <authorList>
            <person name="Matsumoto Y."/>
            <person name="Motooka D."/>
            <person name="Nakamura S."/>
        </authorList>
    </citation>
    <scope>NUCLEOTIDE SEQUENCE</scope>
    <source>
        <strain evidence="4">JCM 16367</strain>
    </source>
</reference>
<gene>
    <name evidence="5" type="ORF">BST37_17655</name>
    <name evidence="4" type="ORF">MNVI_18890</name>
</gene>
<protein>
    <submittedName>
        <fullName evidence="5">Mammalian cell entry protein</fullName>
    </submittedName>
    <submittedName>
        <fullName evidence="4">Mce associated protein</fullName>
    </submittedName>
</protein>
<evidence type="ECO:0000256" key="1">
    <source>
        <dbReference type="ARBA" id="ARBA00004370"/>
    </source>
</evidence>
<name>A0A7I7PD79_9MYCO</name>
<dbReference type="AlphaFoldDB" id="A0A7I7PD79"/>
<keyword evidence="3" id="KW-0812">Transmembrane</keyword>
<dbReference type="KEGG" id="mnv:MNVI_18890"/>
<proteinExistence type="predicted"/>
<feature type="transmembrane region" description="Helical" evidence="3">
    <location>
        <begin position="52"/>
        <end position="77"/>
    </location>
</feature>
<keyword evidence="3" id="KW-1133">Transmembrane helix</keyword>
<organism evidence="4 7">
    <name type="scientific">Mycobacterium noviomagense</name>
    <dbReference type="NCBI Taxonomy" id="459858"/>
    <lineage>
        <taxon>Bacteria</taxon>
        <taxon>Bacillati</taxon>
        <taxon>Actinomycetota</taxon>
        <taxon>Actinomycetes</taxon>
        <taxon>Mycobacteriales</taxon>
        <taxon>Mycobacteriaceae</taxon>
        <taxon>Mycobacterium</taxon>
    </lineage>
</organism>
<evidence type="ECO:0000256" key="2">
    <source>
        <dbReference type="ARBA" id="ARBA00023136"/>
    </source>
</evidence>
<dbReference type="PANTHER" id="PTHR37042">
    <property type="entry name" value="OUTER MEMBRANE PROTEIN RV1973"/>
    <property type="match status" value="1"/>
</dbReference>
<comment type="subcellular location">
    <subcellularLocation>
        <location evidence="1">Membrane</location>
    </subcellularLocation>
</comment>
<dbReference type="EMBL" id="AP022583">
    <property type="protein sequence ID" value="BBY06571.1"/>
    <property type="molecule type" value="Genomic_DNA"/>
</dbReference>
<evidence type="ECO:0000313" key="7">
    <source>
        <dbReference type="Proteomes" id="UP000466894"/>
    </source>
</evidence>
<reference evidence="4 7" key="2">
    <citation type="journal article" date="2019" name="Emerg. Microbes Infect.">
        <title>Comprehensive subspecies identification of 175 nontuberculous mycobacteria species based on 7547 genomic profiles.</title>
        <authorList>
            <person name="Matsumoto Y."/>
            <person name="Kinjo T."/>
            <person name="Motooka D."/>
            <person name="Nabeya D."/>
            <person name="Jung N."/>
            <person name="Uechi K."/>
            <person name="Horii T."/>
            <person name="Iida T."/>
            <person name="Fujita J."/>
            <person name="Nakamura S."/>
        </authorList>
    </citation>
    <scope>NUCLEOTIDE SEQUENCE [LARGE SCALE GENOMIC DNA]</scope>
    <source>
        <strain evidence="4 7">JCM 16367</strain>
    </source>
</reference>